<organism evidence="6 7">
    <name type="scientific">Kitasatospora phosalacinea</name>
    <dbReference type="NCBI Taxonomy" id="2065"/>
    <lineage>
        <taxon>Bacteria</taxon>
        <taxon>Bacillati</taxon>
        <taxon>Actinomycetota</taxon>
        <taxon>Actinomycetes</taxon>
        <taxon>Kitasatosporales</taxon>
        <taxon>Streptomycetaceae</taxon>
        <taxon>Kitasatospora</taxon>
    </lineage>
</organism>
<evidence type="ECO:0000313" key="6">
    <source>
        <dbReference type="EMBL" id="GLW68324.1"/>
    </source>
</evidence>
<proteinExistence type="predicted"/>
<evidence type="ECO:0000313" key="7">
    <source>
        <dbReference type="Proteomes" id="UP001165041"/>
    </source>
</evidence>
<keyword evidence="2" id="KW-0812">Transmembrane</keyword>
<dbReference type="EMBL" id="BSSA01000001">
    <property type="protein sequence ID" value="GLW68324.1"/>
    <property type="molecule type" value="Genomic_DNA"/>
</dbReference>
<reference evidence="6" key="1">
    <citation type="submission" date="2023-02" db="EMBL/GenBank/DDBJ databases">
        <title>Kitasatospora phosalacinea NBRC 14627.</title>
        <authorList>
            <person name="Ichikawa N."/>
            <person name="Sato H."/>
            <person name="Tonouchi N."/>
        </authorList>
    </citation>
    <scope>NUCLEOTIDE SEQUENCE</scope>
    <source>
        <strain evidence="6">NBRC 14627</strain>
    </source>
</reference>
<protein>
    <recommendedName>
        <fullName evidence="5">Methylamine utilisation protein MauE domain-containing protein</fullName>
    </recommendedName>
</protein>
<dbReference type="GO" id="GO:0016020">
    <property type="term" value="C:membrane"/>
    <property type="evidence" value="ECO:0007669"/>
    <property type="project" value="UniProtKB-SubCell"/>
</dbReference>
<keyword evidence="4" id="KW-0472">Membrane</keyword>
<comment type="subcellular location">
    <subcellularLocation>
        <location evidence="1">Membrane</location>
        <topology evidence="1">Multi-pass membrane protein</topology>
    </subcellularLocation>
</comment>
<evidence type="ECO:0000259" key="5">
    <source>
        <dbReference type="Pfam" id="PF07291"/>
    </source>
</evidence>
<feature type="domain" description="Methylamine utilisation protein MauE" evidence="5">
    <location>
        <begin position="30"/>
        <end position="158"/>
    </location>
</feature>
<comment type="caution">
    <text evidence="6">The sequence shown here is derived from an EMBL/GenBank/DDBJ whole genome shotgun (WGS) entry which is preliminary data.</text>
</comment>
<dbReference type="Pfam" id="PF07291">
    <property type="entry name" value="MauE"/>
    <property type="match status" value="1"/>
</dbReference>
<sequence>MSPAYRASHETRVEGGAVGAVGSAVGSLEWPGTFGRVLLGCVFLASAGGKLRGRAVLAAYLDGVAALRLVPPSWAHAAGAGALVAECAVVLLLPWNGTARAGLWLATGLLAVLTWAVARTVRRGIVASCRCFGGAAKPFGRRHVVRNAVLLAAALAALPRPDALPSGGPALLAVGAGVAGAAVVVTLDDLVELFAPAGTPTTGTANAEHWEI</sequence>
<evidence type="ECO:0000256" key="2">
    <source>
        <dbReference type="ARBA" id="ARBA00022692"/>
    </source>
</evidence>
<accession>A0A9W6Q1P3</accession>
<dbReference type="Proteomes" id="UP001165041">
    <property type="component" value="Unassembled WGS sequence"/>
</dbReference>
<gene>
    <name evidence="6" type="ORF">Kpho02_06230</name>
</gene>
<evidence type="ECO:0000256" key="1">
    <source>
        <dbReference type="ARBA" id="ARBA00004141"/>
    </source>
</evidence>
<name>A0A9W6Q1P3_9ACTN</name>
<dbReference type="InterPro" id="IPR009908">
    <property type="entry name" value="Methylamine_util_MauE"/>
</dbReference>
<evidence type="ECO:0000256" key="3">
    <source>
        <dbReference type="ARBA" id="ARBA00022989"/>
    </source>
</evidence>
<evidence type="ECO:0000256" key="4">
    <source>
        <dbReference type="ARBA" id="ARBA00023136"/>
    </source>
</evidence>
<keyword evidence="3" id="KW-1133">Transmembrane helix</keyword>
<dbReference type="GO" id="GO:0030416">
    <property type="term" value="P:methylamine metabolic process"/>
    <property type="evidence" value="ECO:0007669"/>
    <property type="project" value="InterPro"/>
</dbReference>
<dbReference type="AlphaFoldDB" id="A0A9W6Q1P3"/>